<evidence type="ECO:0000313" key="1">
    <source>
        <dbReference type="EMBL" id="SDZ83824.1"/>
    </source>
</evidence>
<dbReference type="Proteomes" id="UP000199041">
    <property type="component" value="Unassembled WGS sequence"/>
</dbReference>
<sequence>MKVIKFIKTQSPYFENLNQYVPTFKHVKMRYHVLKNTSCKNYINNRLSLLTTSGHRVKLPLSNKCKNYMNILTYTGKYDHFRFLSGIENKNKKG</sequence>
<accession>A0A1H3WBN8</accession>
<gene>
    <name evidence="1" type="ORF">SAMN05192529_102251</name>
</gene>
<protein>
    <submittedName>
        <fullName evidence="1">Uncharacterized protein</fullName>
    </submittedName>
</protein>
<dbReference type="EMBL" id="FNQY01000002">
    <property type="protein sequence ID" value="SDZ83824.1"/>
    <property type="molecule type" value="Genomic_DNA"/>
</dbReference>
<organism evidence="1 2">
    <name type="scientific">Arachidicoccus rhizosphaerae</name>
    <dbReference type="NCBI Taxonomy" id="551991"/>
    <lineage>
        <taxon>Bacteria</taxon>
        <taxon>Pseudomonadati</taxon>
        <taxon>Bacteroidota</taxon>
        <taxon>Chitinophagia</taxon>
        <taxon>Chitinophagales</taxon>
        <taxon>Chitinophagaceae</taxon>
        <taxon>Arachidicoccus</taxon>
    </lineage>
</organism>
<dbReference type="AlphaFoldDB" id="A0A1H3WBN8"/>
<proteinExistence type="predicted"/>
<reference evidence="1 2" key="1">
    <citation type="submission" date="2016-10" db="EMBL/GenBank/DDBJ databases">
        <authorList>
            <person name="de Groot N.N."/>
        </authorList>
    </citation>
    <scope>NUCLEOTIDE SEQUENCE [LARGE SCALE GENOMIC DNA]</scope>
    <source>
        <strain evidence="1 2">Vu-144</strain>
    </source>
</reference>
<name>A0A1H3WBN8_9BACT</name>
<keyword evidence="2" id="KW-1185">Reference proteome</keyword>
<evidence type="ECO:0000313" key="2">
    <source>
        <dbReference type="Proteomes" id="UP000199041"/>
    </source>
</evidence>